<dbReference type="OrthoDB" id="6200718at2"/>
<evidence type="ECO:0000313" key="2">
    <source>
        <dbReference type="EMBL" id="OEJ29900.1"/>
    </source>
</evidence>
<comment type="caution">
    <text evidence="2">The sequence shown here is derived from an EMBL/GenBank/DDBJ whole genome shotgun (WGS) entry which is preliminary data.</text>
</comment>
<protein>
    <recommendedName>
        <fullName evidence="1">DUF4240 domain-containing protein</fullName>
    </recommendedName>
</protein>
<gene>
    <name evidence="2" type="ORF">AS594_33615</name>
</gene>
<proteinExistence type="predicted"/>
<reference evidence="2 3" key="1">
    <citation type="submission" date="2016-08" db="EMBL/GenBank/DDBJ databases">
        <title>Complete genome sequence of Streptomyces agglomeratus strain 6-3-2, a novel anti-MRSA actinomycete isolated from Wuli of Tebit, China.</title>
        <authorList>
            <person name="Chen X."/>
        </authorList>
    </citation>
    <scope>NUCLEOTIDE SEQUENCE [LARGE SCALE GENOMIC DNA]</scope>
    <source>
        <strain evidence="2 3">6-3-2</strain>
    </source>
</reference>
<evidence type="ECO:0000313" key="3">
    <source>
        <dbReference type="Proteomes" id="UP000095759"/>
    </source>
</evidence>
<accession>A0A1E5PK17</accession>
<dbReference type="RefSeq" id="WP_069933751.1">
    <property type="nucleotide sequence ID" value="NZ_MEHJ01000001.1"/>
</dbReference>
<dbReference type="STRING" id="285458.BGM19_02995"/>
<evidence type="ECO:0000259" key="1">
    <source>
        <dbReference type="Pfam" id="PF14024"/>
    </source>
</evidence>
<feature type="domain" description="DUF4240" evidence="1">
    <location>
        <begin position="1"/>
        <end position="133"/>
    </location>
</feature>
<dbReference type="AlphaFoldDB" id="A0A1E5PK17"/>
<sequence>MHTEQFWNLIEQARIQAVDSCDADEVAAQATALLATREPQQILDAQQILWDLMATSYQAPLWAAAYLINGGCSDDGFDYFRGWLIAQGRTAFEQAVADADRLAKLPAVHAAAAEEMELEGEQSLSIAWDAYEKATGTDMPDDAFTINYPALDPAWDFDFGNHGEVAARLPQLAALYPQ</sequence>
<keyword evidence="3" id="KW-1185">Reference proteome</keyword>
<dbReference type="EMBL" id="MEHJ01000001">
    <property type="protein sequence ID" value="OEJ29900.1"/>
    <property type="molecule type" value="Genomic_DNA"/>
</dbReference>
<organism evidence="2 3">
    <name type="scientific">Streptomyces agglomeratus</name>
    <dbReference type="NCBI Taxonomy" id="285458"/>
    <lineage>
        <taxon>Bacteria</taxon>
        <taxon>Bacillati</taxon>
        <taxon>Actinomycetota</taxon>
        <taxon>Actinomycetes</taxon>
        <taxon>Kitasatosporales</taxon>
        <taxon>Streptomycetaceae</taxon>
        <taxon>Streptomyces</taxon>
    </lineage>
</organism>
<dbReference type="Proteomes" id="UP000095759">
    <property type="component" value="Unassembled WGS sequence"/>
</dbReference>
<dbReference type="Pfam" id="PF14024">
    <property type="entry name" value="DUF4240"/>
    <property type="match status" value="1"/>
</dbReference>
<dbReference type="InterPro" id="IPR025334">
    <property type="entry name" value="DUF4240"/>
</dbReference>
<name>A0A1E5PK17_9ACTN</name>